<proteinExistence type="predicted"/>
<gene>
    <name evidence="1" type="ORF">VC35_05950</name>
</gene>
<dbReference type="AlphaFoldDB" id="A0A0F4TYV5"/>
<dbReference type="Proteomes" id="UP000033588">
    <property type="component" value="Unassembled WGS sequence"/>
</dbReference>
<reference evidence="1 2" key="1">
    <citation type="submission" date="2015-03" db="EMBL/GenBank/DDBJ databases">
        <title>Comparative genomics of Pseudomonas insights into diversity of traits involved in vanlence and defense.</title>
        <authorList>
            <person name="Qin Y."/>
        </authorList>
    </citation>
    <scope>NUCLEOTIDE SEQUENCE [LARGE SCALE GENOMIC DNA]</scope>
    <source>
        <strain evidence="1 2">C8</strain>
    </source>
</reference>
<sequence>MTVYEPDTLNLAQQPLPPPMLEQAQNGVLNPSDKKAVIRVLPYPGMTCGDKLLLSWAGLDADGLACNHQVARFVSEDRVGEDIIFAVGSAHIAALEGGSLEIGYSLTSTRLAEPVHSQRLQLSVGDVQSDLLPATVNDAVGRTLDPDWVKEGAIVTIKPYARMAAGDLVLLTWAGVSVEASFSDALKVESFAVGDELSFWVSPECITLNLGSSVSVDYCVKQAGQGPRYSEVTALMIGILERRPLRAPTVLEANEAWVDLQDAQDGVTVIIENASAEKGERIYLTCDGEKFNHGDDREITRDTAGEPLVFIVPYPFWRDHRDSAIRVSCSVERLDGTRQQSGVTLVQVQSLMGH</sequence>
<accession>A0A0F4TYV5</accession>
<dbReference type="PATRIC" id="fig|294.132.peg.5781"/>
<protein>
    <submittedName>
        <fullName evidence="1">Uncharacterized protein</fullName>
    </submittedName>
</protein>
<dbReference type="EMBL" id="LACC01000009">
    <property type="protein sequence ID" value="KJZ49269.1"/>
    <property type="molecule type" value="Genomic_DNA"/>
</dbReference>
<evidence type="ECO:0000313" key="2">
    <source>
        <dbReference type="Proteomes" id="UP000033588"/>
    </source>
</evidence>
<name>A0A0F4TYV5_PSEFL</name>
<organism evidence="1 2">
    <name type="scientific">Pseudomonas fluorescens</name>
    <dbReference type="NCBI Taxonomy" id="294"/>
    <lineage>
        <taxon>Bacteria</taxon>
        <taxon>Pseudomonadati</taxon>
        <taxon>Pseudomonadota</taxon>
        <taxon>Gammaproteobacteria</taxon>
        <taxon>Pseudomonadales</taxon>
        <taxon>Pseudomonadaceae</taxon>
        <taxon>Pseudomonas</taxon>
    </lineage>
</organism>
<dbReference type="RefSeq" id="WP_046038444.1">
    <property type="nucleotide sequence ID" value="NZ_LACC01000009.1"/>
</dbReference>
<evidence type="ECO:0000313" key="1">
    <source>
        <dbReference type="EMBL" id="KJZ49269.1"/>
    </source>
</evidence>
<comment type="caution">
    <text evidence="1">The sequence shown here is derived from an EMBL/GenBank/DDBJ whole genome shotgun (WGS) entry which is preliminary data.</text>
</comment>
<dbReference type="OrthoDB" id="4255584at2"/>